<evidence type="ECO:0000313" key="2">
    <source>
        <dbReference type="Proteomes" id="UP000199361"/>
    </source>
</evidence>
<dbReference type="RefSeq" id="WP_143082375.1">
    <property type="nucleotide sequence ID" value="NZ_FOHX01000007.1"/>
</dbReference>
<dbReference type="STRING" id="568860.SAMN05421811_107387"/>
<dbReference type="OrthoDB" id="3533072at2"/>
<keyword evidence="2" id="KW-1185">Reference proteome</keyword>
<sequence>MARRSGCLALLLVPLLLLAARVMVPVWINDQRLARMVDRIREYPLPPGTGFGYFDPQVEVSGDSGDCLYTIRFELFTERRVQEVLDHYRQARIEDPDGDLGDYEVAAFTLFDEPGASVDGTSGTSSVIIHLDGMYDDDGWADRRCD</sequence>
<dbReference type="EMBL" id="FOHX01000007">
    <property type="protein sequence ID" value="SEU21586.1"/>
    <property type="molecule type" value="Genomic_DNA"/>
</dbReference>
<dbReference type="AlphaFoldDB" id="A0A1I0KB69"/>
<organism evidence="1 2">
    <name type="scientific">Nonomuraea wenchangensis</name>
    <dbReference type="NCBI Taxonomy" id="568860"/>
    <lineage>
        <taxon>Bacteria</taxon>
        <taxon>Bacillati</taxon>
        <taxon>Actinomycetota</taxon>
        <taxon>Actinomycetes</taxon>
        <taxon>Streptosporangiales</taxon>
        <taxon>Streptosporangiaceae</taxon>
        <taxon>Nonomuraea</taxon>
    </lineage>
</organism>
<name>A0A1I0KB69_9ACTN</name>
<dbReference type="Proteomes" id="UP000199361">
    <property type="component" value="Unassembled WGS sequence"/>
</dbReference>
<protein>
    <submittedName>
        <fullName evidence="1">Uncharacterized protein</fullName>
    </submittedName>
</protein>
<proteinExistence type="predicted"/>
<accession>A0A1I0KB69</accession>
<reference evidence="1 2" key="1">
    <citation type="submission" date="2016-10" db="EMBL/GenBank/DDBJ databases">
        <authorList>
            <person name="de Groot N.N."/>
        </authorList>
    </citation>
    <scope>NUCLEOTIDE SEQUENCE [LARGE SCALE GENOMIC DNA]</scope>
    <source>
        <strain evidence="1 2">CGMCC 4.5598</strain>
    </source>
</reference>
<gene>
    <name evidence="1" type="ORF">SAMN05421811_107387</name>
</gene>
<evidence type="ECO:0000313" key="1">
    <source>
        <dbReference type="EMBL" id="SEU21586.1"/>
    </source>
</evidence>